<accession>A0A3N4IKU3</accession>
<dbReference type="Proteomes" id="UP000275078">
    <property type="component" value="Unassembled WGS sequence"/>
</dbReference>
<dbReference type="OrthoDB" id="58297at2759"/>
<feature type="domain" description="Dienelactone hydrolase" evidence="1">
    <location>
        <begin position="32"/>
        <end position="249"/>
    </location>
</feature>
<reference evidence="2 3" key="1">
    <citation type="journal article" date="2018" name="Nat. Ecol. Evol.">
        <title>Pezizomycetes genomes reveal the molecular basis of ectomycorrhizal truffle lifestyle.</title>
        <authorList>
            <person name="Murat C."/>
            <person name="Payen T."/>
            <person name="Noel B."/>
            <person name="Kuo A."/>
            <person name="Morin E."/>
            <person name="Chen J."/>
            <person name="Kohler A."/>
            <person name="Krizsan K."/>
            <person name="Balestrini R."/>
            <person name="Da Silva C."/>
            <person name="Montanini B."/>
            <person name="Hainaut M."/>
            <person name="Levati E."/>
            <person name="Barry K.W."/>
            <person name="Belfiori B."/>
            <person name="Cichocki N."/>
            <person name="Clum A."/>
            <person name="Dockter R.B."/>
            <person name="Fauchery L."/>
            <person name="Guy J."/>
            <person name="Iotti M."/>
            <person name="Le Tacon F."/>
            <person name="Lindquist E.A."/>
            <person name="Lipzen A."/>
            <person name="Malagnac F."/>
            <person name="Mello A."/>
            <person name="Molinier V."/>
            <person name="Miyauchi S."/>
            <person name="Poulain J."/>
            <person name="Riccioni C."/>
            <person name="Rubini A."/>
            <person name="Sitrit Y."/>
            <person name="Splivallo R."/>
            <person name="Traeger S."/>
            <person name="Wang M."/>
            <person name="Zifcakova L."/>
            <person name="Wipf D."/>
            <person name="Zambonelli A."/>
            <person name="Paolocci F."/>
            <person name="Nowrousian M."/>
            <person name="Ottonello S."/>
            <person name="Baldrian P."/>
            <person name="Spatafora J.W."/>
            <person name="Henrissat B."/>
            <person name="Nagy L.G."/>
            <person name="Aury J.M."/>
            <person name="Wincker P."/>
            <person name="Grigoriev I.V."/>
            <person name="Bonfante P."/>
            <person name="Martin F.M."/>
        </authorList>
    </citation>
    <scope>NUCLEOTIDE SEQUENCE [LARGE SCALE GENOMIC DNA]</scope>
    <source>
        <strain evidence="2 3">RN42</strain>
    </source>
</reference>
<dbReference type="PANTHER" id="PTHR47562:SF2">
    <property type="entry name" value="CARBOXYMETHYLENEBUTENOLIDASE-RELATED"/>
    <property type="match status" value="1"/>
</dbReference>
<dbReference type="AlphaFoldDB" id="A0A3N4IKU3"/>
<keyword evidence="3" id="KW-1185">Reference proteome</keyword>
<name>A0A3N4IKU3_ASCIM</name>
<organism evidence="2 3">
    <name type="scientific">Ascobolus immersus RN42</name>
    <dbReference type="NCBI Taxonomy" id="1160509"/>
    <lineage>
        <taxon>Eukaryota</taxon>
        <taxon>Fungi</taxon>
        <taxon>Dikarya</taxon>
        <taxon>Ascomycota</taxon>
        <taxon>Pezizomycotina</taxon>
        <taxon>Pezizomycetes</taxon>
        <taxon>Pezizales</taxon>
        <taxon>Ascobolaceae</taxon>
        <taxon>Ascobolus</taxon>
    </lineage>
</organism>
<dbReference type="STRING" id="1160509.A0A3N4IKU3"/>
<dbReference type="SUPFAM" id="SSF53474">
    <property type="entry name" value="alpha/beta-Hydrolases"/>
    <property type="match status" value="1"/>
</dbReference>
<sequence>MLIKESHHDVLTSGGTTMRIFVYHPHIPQFPQAKFPGVIVYSEIYQVTGPVARFARQIASQGYICVAPSIYHDFEGPEPLAYDGPGTDKGNDYKVQKTVASYDEDNKLTVDYLLSLKTCTGRIGATGMCLGGHLAYRAALDKRVIAATCFFATDIHSHSLGLNKSDDSLARSAEIKGELALIFGKLDPHVPPAGRDLIRKTLEDNGVRFGFYEFPWAQHAFVRDEFSKGRYDAAITKVGLEILFELFGRTLKVELGAEGVPEDVEDVC</sequence>
<proteinExistence type="predicted"/>
<dbReference type="Gene3D" id="3.40.50.1820">
    <property type="entry name" value="alpha/beta hydrolase"/>
    <property type="match status" value="1"/>
</dbReference>
<gene>
    <name evidence="2" type="ORF">BJ508DRAFT_412507</name>
</gene>
<dbReference type="InterPro" id="IPR029058">
    <property type="entry name" value="AB_hydrolase_fold"/>
</dbReference>
<dbReference type="PANTHER" id="PTHR47562">
    <property type="match status" value="1"/>
</dbReference>
<protein>
    <submittedName>
        <fullName evidence="2">Alpha/beta-hydrolase</fullName>
    </submittedName>
</protein>
<evidence type="ECO:0000259" key="1">
    <source>
        <dbReference type="Pfam" id="PF01738"/>
    </source>
</evidence>
<dbReference type="EMBL" id="ML119657">
    <property type="protein sequence ID" value="RPA84760.1"/>
    <property type="molecule type" value="Genomic_DNA"/>
</dbReference>
<dbReference type="GO" id="GO:0016787">
    <property type="term" value="F:hydrolase activity"/>
    <property type="evidence" value="ECO:0007669"/>
    <property type="project" value="UniProtKB-KW"/>
</dbReference>
<evidence type="ECO:0000313" key="3">
    <source>
        <dbReference type="Proteomes" id="UP000275078"/>
    </source>
</evidence>
<dbReference type="InterPro" id="IPR002925">
    <property type="entry name" value="Dienelactn_hydro"/>
</dbReference>
<evidence type="ECO:0000313" key="2">
    <source>
        <dbReference type="EMBL" id="RPA84760.1"/>
    </source>
</evidence>
<dbReference type="Pfam" id="PF01738">
    <property type="entry name" value="DLH"/>
    <property type="match status" value="1"/>
</dbReference>
<keyword evidence="2" id="KW-0378">Hydrolase</keyword>